<dbReference type="OrthoDB" id="4682787at2759"/>
<evidence type="ECO:0000313" key="8">
    <source>
        <dbReference type="EMBL" id="KAF1980028.1"/>
    </source>
</evidence>
<evidence type="ECO:0000256" key="5">
    <source>
        <dbReference type="ARBA" id="ARBA00038359"/>
    </source>
</evidence>
<keyword evidence="9" id="KW-1185">Reference proteome</keyword>
<feature type="transmembrane region" description="Helical" evidence="6">
    <location>
        <begin position="20"/>
        <end position="37"/>
    </location>
</feature>
<dbReference type="Pfam" id="PF20684">
    <property type="entry name" value="Fung_rhodopsin"/>
    <property type="match status" value="1"/>
</dbReference>
<keyword evidence="3 6" id="KW-1133">Transmembrane helix</keyword>
<evidence type="ECO:0000259" key="7">
    <source>
        <dbReference type="Pfam" id="PF20684"/>
    </source>
</evidence>
<feature type="transmembrane region" description="Helical" evidence="6">
    <location>
        <begin position="96"/>
        <end position="118"/>
    </location>
</feature>
<feature type="transmembrane region" description="Helical" evidence="6">
    <location>
        <begin position="172"/>
        <end position="197"/>
    </location>
</feature>
<evidence type="ECO:0000256" key="2">
    <source>
        <dbReference type="ARBA" id="ARBA00022692"/>
    </source>
</evidence>
<evidence type="ECO:0000256" key="3">
    <source>
        <dbReference type="ARBA" id="ARBA00022989"/>
    </source>
</evidence>
<dbReference type="InterPro" id="IPR049326">
    <property type="entry name" value="Rhodopsin_dom_fungi"/>
</dbReference>
<dbReference type="Proteomes" id="UP000800036">
    <property type="component" value="Unassembled WGS sequence"/>
</dbReference>
<feature type="transmembrane region" description="Helical" evidence="6">
    <location>
        <begin position="125"/>
        <end position="152"/>
    </location>
</feature>
<evidence type="ECO:0000256" key="1">
    <source>
        <dbReference type="ARBA" id="ARBA00004141"/>
    </source>
</evidence>
<feature type="domain" description="Rhodopsin" evidence="7">
    <location>
        <begin position="33"/>
        <end position="271"/>
    </location>
</feature>
<name>A0A6A5VTF6_9PLEO</name>
<comment type="subcellular location">
    <subcellularLocation>
        <location evidence="1">Membrane</location>
        <topology evidence="1">Multi-pass membrane protein</topology>
    </subcellularLocation>
</comment>
<keyword evidence="2 6" id="KW-0812">Transmembrane</keyword>
<dbReference type="InterPro" id="IPR052337">
    <property type="entry name" value="SAT4-like"/>
</dbReference>
<keyword evidence="4 6" id="KW-0472">Membrane</keyword>
<evidence type="ECO:0000313" key="9">
    <source>
        <dbReference type="Proteomes" id="UP000800036"/>
    </source>
</evidence>
<dbReference type="PANTHER" id="PTHR33048:SF96">
    <property type="entry name" value="INTEGRAL MEMBRANE PROTEIN"/>
    <property type="match status" value="1"/>
</dbReference>
<reference evidence="8" key="1">
    <citation type="journal article" date="2020" name="Stud. Mycol.">
        <title>101 Dothideomycetes genomes: a test case for predicting lifestyles and emergence of pathogens.</title>
        <authorList>
            <person name="Haridas S."/>
            <person name="Albert R."/>
            <person name="Binder M."/>
            <person name="Bloem J."/>
            <person name="Labutti K."/>
            <person name="Salamov A."/>
            <person name="Andreopoulos B."/>
            <person name="Baker S."/>
            <person name="Barry K."/>
            <person name="Bills G."/>
            <person name="Bluhm B."/>
            <person name="Cannon C."/>
            <person name="Castanera R."/>
            <person name="Culley D."/>
            <person name="Daum C."/>
            <person name="Ezra D."/>
            <person name="Gonzalez J."/>
            <person name="Henrissat B."/>
            <person name="Kuo A."/>
            <person name="Liang C."/>
            <person name="Lipzen A."/>
            <person name="Lutzoni F."/>
            <person name="Magnuson J."/>
            <person name="Mondo S."/>
            <person name="Nolan M."/>
            <person name="Ohm R."/>
            <person name="Pangilinan J."/>
            <person name="Park H.-J."/>
            <person name="Ramirez L."/>
            <person name="Alfaro M."/>
            <person name="Sun H."/>
            <person name="Tritt A."/>
            <person name="Yoshinaga Y."/>
            <person name="Zwiers L.-H."/>
            <person name="Turgeon B."/>
            <person name="Goodwin S."/>
            <person name="Spatafora J."/>
            <person name="Crous P."/>
            <person name="Grigoriev I."/>
        </authorList>
    </citation>
    <scope>NUCLEOTIDE SEQUENCE</scope>
    <source>
        <strain evidence="8">CBS 107.79</strain>
    </source>
</reference>
<feature type="transmembrane region" description="Helical" evidence="6">
    <location>
        <begin position="49"/>
        <end position="69"/>
    </location>
</feature>
<gene>
    <name evidence="8" type="ORF">BU23DRAFT_521907</name>
</gene>
<dbReference type="PANTHER" id="PTHR33048">
    <property type="entry name" value="PTH11-LIKE INTEGRAL MEMBRANE PROTEIN (AFU_ORTHOLOGUE AFUA_5G11245)"/>
    <property type="match status" value="1"/>
</dbReference>
<evidence type="ECO:0000256" key="4">
    <source>
        <dbReference type="ARBA" id="ARBA00023136"/>
    </source>
</evidence>
<dbReference type="GO" id="GO:0016020">
    <property type="term" value="C:membrane"/>
    <property type="evidence" value="ECO:0007669"/>
    <property type="project" value="UniProtKB-SubCell"/>
</dbReference>
<protein>
    <recommendedName>
        <fullName evidence="7">Rhodopsin domain-containing protein</fullName>
    </recommendedName>
</protein>
<dbReference type="AlphaFoldDB" id="A0A6A5VTF6"/>
<proteinExistence type="inferred from homology"/>
<comment type="similarity">
    <text evidence="5">Belongs to the SAT4 family.</text>
</comment>
<organism evidence="8 9">
    <name type="scientific">Bimuria novae-zelandiae CBS 107.79</name>
    <dbReference type="NCBI Taxonomy" id="1447943"/>
    <lineage>
        <taxon>Eukaryota</taxon>
        <taxon>Fungi</taxon>
        <taxon>Dikarya</taxon>
        <taxon>Ascomycota</taxon>
        <taxon>Pezizomycotina</taxon>
        <taxon>Dothideomycetes</taxon>
        <taxon>Pleosporomycetidae</taxon>
        <taxon>Pleosporales</taxon>
        <taxon>Massarineae</taxon>
        <taxon>Didymosphaeriaceae</taxon>
        <taxon>Bimuria</taxon>
    </lineage>
</organism>
<evidence type="ECO:0000256" key="6">
    <source>
        <dbReference type="SAM" id="Phobius"/>
    </source>
</evidence>
<accession>A0A6A5VTF6</accession>
<sequence length="385" mass="43337">MASHDPEHLSKRGQRLQNVAIAHLALSWIFIALRTWTRGYINPNFGWDDGTIIFAGFIFTSYCACIFYIERNGGGTHVTDLTQLHNLTKRAVASQASYIATVMMLKISVAIFFARIVVKRWHFTVIYATVTISCVSATAAFFYCLFRCGANLDLYVLRQMGNLCTPRGLDRFFAYQHAAFAFFTDCVFVLLPIPVLWNTNMSRRSKFSVGFILSLAALGCVCSAIRFRYVDGLTQIEDFFWNATNISVWSTIEAGAGIISACMTTLRPLVKHFSMRVRSLRPSGIVSTIGSLPIEYDSMSSNRKRGRDEQLYEFQTHRGHRLSTEIQHREVIPVRTSYGTSRGSAECILSQGESLYLASMDTKASRIHKSGDRTLRPVETSVESE</sequence>
<dbReference type="EMBL" id="ML976656">
    <property type="protein sequence ID" value="KAF1980028.1"/>
    <property type="molecule type" value="Genomic_DNA"/>
</dbReference>
<feature type="transmembrane region" description="Helical" evidence="6">
    <location>
        <begin position="209"/>
        <end position="229"/>
    </location>
</feature>